<accession>A0A381Q9Q1</accession>
<dbReference type="InterPro" id="IPR025255">
    <property type="entry name" value="DUF4202"/>
</dbReference>
<organism evidence="1">
    <name type="scientific">marine metagenome</name>
    <dbReference type="NCBI Taxonomy" id="408172"/>
    <lineage>
        <taxon>unclassified sequences</taxon>
        <taxon>metagenomes</taxon>
        <taxon>ecological metagenomes</taxon>
    </lineage>
</organism>
<protein>
    <recommendedName>
        <fullName evidence="2">DUF4202 domain-containing protein</fullName>
    </recommendedName>
</protein>
<dbReference type="EMBL" id="UINC01001250">
    <property type="protein sequence ID" value="SUZ75574.1"/>
    <property type="molecule type" value="Genomic_DNA"/>
</dbReference>
<reference evidence="1" key="1">
    <citation type="submission" date="2018-05" db="EMBL/GenBank/DDBJ databases">
        <authorList>
            <person name="Lanie J.A."/>
            <person name="Ng W.-L."/>
            <person name="Kazmierczak K.M."/>
            <person name="Andrzejewski T.M."/>
            <person name="Davidsen T.M."/>
            <person name="Wayne K.J."/>
            <person name="Tettelin H."/>
            <person name="Glass J.I."/>
            <person name="Rusch D."/>
            <person name="Podicherti R."/>
            <person name="Tsui H.-C.T."/>
            <person name="Winkler M.E."/>
        </authorList>
    </citation>
    <scope>NUCLEOTIDE SEQUENCE</scope>
</reference>
<dbReference type="PANTHER" id="PTHR41729">
    <property type="entry name" value="GLUTAMYL-TRNA SYNTHETASE"/>
    <property type="match status" value="1"/>
</dbReference>
<gene>
    <name evidence="1" type="ORF">METZ01_LOCUS28428</name>
</gene>
<evidence type="ECO:0000313" key="1">
    <source>
        <dbReference type="EMBL" id="SUZ75574.1"/>
    </source>
</evidence>
<sequence length="198" mass="22846">MGDTDRFQRVIRSIDQANGEDPNSEVVDGVAWPKEQLYGMRMQEWVEELDPGASEALRIAARSQHIRRWEIPRSDYPMDRRGYLRWRTTLYAFHADRASEILRAQEYDAETIEHVRALLQKRNLRADTDVQTLEDAAALVFLVHHLDDFLERDDIAEEKAIDIIRKTWKKMTERGHEAASALALSDESTALLEKALAG</sequence>
<evidence type="ECO:0008006" key="2">
    <source>
        <dbReference type="Google" id="ProtNLM"/>
    </source>
</evidence>
<name>A0A381Q9Q1_9ZZZZ</name>
<proteinExistence type="predicted"/>
<dbReference type="AlphaFoldDB" id="A0A381Q9Q1"/>
<dbReference type="PANTHER" id="PTHR41729:SF1">
    <property type="entry name" value="GLUTAMYL-TRNA SYNTHETASE"/>
    <property type="match status" value="1"/>
</dbReference>
<dbReference type="Pfam" id="PF13875">
    <property type="entry name" value="DUF4202"/>
    <property type="match status" value="1"/>
</dbReference>